<evidence type="ECO:0000313" key="4">
    <source>
        <dbReference type="Proteomes" id="UP000522688"/>
    </source>
</evidence>
<reference evidence="3 4" key="1">
    <citation type="submission" date="2020-07" db="EMBL/GenBank/DDBJ databases">
        <title>Sequencing the genomes of 1000 actinobacteria strains.</title>
        <authorList>
            <person name="Klenk H.-P."/>
        </authorList>
    </citation>
    <scope>NUCLEOTIDE SEQUENCE [LARGE SCALE GENOMIC DNA]</scope>
    <source>
        <strain evidence="3 4">DSM 10309</strain>
    </source>
</reference>
<proteinExistence type="predicted"/>
<dbReference type="AlphaFoldDB" id="A0A7W3PIR3"/>
<dbReference type="Gene3D" id="2.60.120.10">
    <property type="entry name" value="Jelly Rolls"/>
    <property type="match status" value="1"/>
</dbReference>
<dbReference type="SUPFAM" id="SSF47413">
    <property type="entry name" value="lambda repressor-like DNA-binding domains"/>
    <property type="match status" value="1"/>
</dbReference>
<protein>
    <submittedName>
        <fullName evidence="3">Transcriptional regulator with XRE-family HTH domain</fullName>
    </submittedName>
</protein>
<dbReference type="SUPFAM" id="SSF51182">
    <property type="entry name" value="RmlC-like cupins"/>
    <property type="match status" value="1"/>
</dbReference>
<dbReference type="PANTHER" id="PTHR46797:SF1">
    <property type="entry name" value="METHYLPHOSPHONATE SYNTHASE"/>
    <property type="match status" value="1"/>
</dbReference>
<name>A0A7W3PIR3_9MICO</name>
<dbReference type="CDD" id="cd00093">
    <property type="entry name" value="HTH_XRE"/>
    <property type="match status" value="1"/>
</dbReference>
<accession>A0A7W3PIR3</accession>
<dbReference type="GO" id="GO:0005829">
    <property type="term" value="C:cytosol"/>
    <property type="evidence" value="ECO:0007669"/>
    <property type="project" value="TreeGrafter"/>
</dbReference>
<dbReference type="InterPro" id="IPR011051">
    <property type="entry name" value="RmlC_Cupin_sf"/>
</dbReference>
<dbReference type="InterPro" id="IPR013096">
    <property type="entry name" value="Cupin_2"/>
</dbReference>
<dbReference type="InterPro" id="IPR001387">
    <property type="entry name" value="Cro/C1-type_HTH"/>
</dbReference>
<dbReference type="InterPro" id="IPR050807">
    <property type="entry name" value="TransReg_Diox_bact_type"/>
</dbReference>
<dbReference type="Proteomes" id="UP000522688">
    <property type="component" value="Unassembled WGS sequence"/>
</dbReference>
<dbReference type="Pfam" id="PF07883">
    <property type="entry name" value="Cupin_2"/>
    <property type="match status" value="1"/>
</dbReference>
<sequence length="205" mass="21380">MSRSSDASVDLDAAALGARLRELRETRGLSLRSLAGELGISPSAVSQIERGARRPSVSRLLTIVQVLGVPLADVFDSDRVSAPAEDGAAPPRGVVVARAGEARPVVLDDGVVFRRLSPGNLRGVDFFESTYPPGSSATGVNDLITHEGYEVGTVVSGELTIDFPDERVSVGTGDSVTFPCDLPHRLGNLGAVDAVATWLIVHPGA</sequence>
<dbReference type="InterPro" id="IPR014710">
    <property type="entry name" value="RmlC-like_jellyroll"/>
</dbReference>
<dbReference type="Gene3D" id="1.10.260.40">
    <property type="entry name" value="lambda repressor-like DNA-binding domains"/>
    <property type="match status" value="1"/>
</dbReference>
<feature type="domain" description="HTH cro/C1-type" evidence="2">
    <location>
        <begin position="20"/>
        <end position="74"/>
    </location>
</feature>
<dbReference type="SMART" id="SM00530">
    <property type="entry name" value="HTH_XRE"/>
    <property type="match status" value="1"/>
</dbReference>
<dbReference type="GO" id="GO:0003677">
    <property type="term" value="F:DNA binding"/>
    <property type="evidence" value="ECO:0007669"/>
    <property type="project" value="UniProtKB-KW"/>
</dbReference>
<dbReference type="CDD" id="cd02209">
    <property type="entry name" value="cupin_XRE_C"/>
    <property type="match status" value="1"/>
</dbReference>
<evidence type="ECO:0000259" key="2">
    <source>
        <dbReference type="PROSITE" id="PS50943"/>
    </source>
</evidence>
<dbReference type="Pfam" id="PF13560">
    <property type="entry name" value="HTH_31"/>
    <property type="match status" value="1"/>
</dbReference>
<evidence type="ECO:0000256" key="1">
    <source>
        <dbReference type="ARBA" id="ARBA00023125"/>
    </source>
</evidence>
<comment type="caution">
    <text evidence="3">The sequence shown here is derived from an EMBL/GenBank/DDBJ whole genome shotgun (WGS) entry which is preliminary data.</text>
</comment>
<evidence type="ECO:0000313" key="3">
    <source>
        <dbReference type="EMBL" id="MBA8812939.1"/>
    </source>
</evidence>
<dbReference type="PROSITE" id="PS50943">
    <property type="entry name" value="HTH_CROC1"/>
    <property type="match status" value="1"/>
</dbReference>
<dbReference type="RefSeq" id="WP_244289638.1">
    <property type="nucleotide sequence ID" value="NZ_BAAAHR010000002.1"/>
</dbReference>
<dbReference type="InterPro" id="IPR010982">
    <property type="entry name" value="Lambda_DNA-bd_dom_sf"/>
</dbReference>
<gene>
    <name evidence="3" type="ORF">FB463_001163</name>
</gene>
<organism evidence="3 4">
    <name type="scientific">Frigoribacterium faeni</name>
    <dbReference type="NCBI Taxonomy" id="145483"/>
    <lineage>
        <taxon>Bacteria</taxon>
        <taxon>Bacillati</taxon>
        <taxon>Actinomycetota</taxon>
        <taxon>Actinomycetes</taxon>
        <taxon>Micrococcales</taxon>
        <taxon>Microbacteriaceae</taxon>
        <taxon>Frigoribacterium</taxon>
    </lineage>
</organism>
<keyword evidence="1" id="KW-0238">DNA-binding</keyword>
<dbReference type="GO" id="GO:0003700">
    <property type="term" value="F:DNA-binding transcription factor activity"/>
    <property type="evidence" value="ECO:0007669"/>
    <property type="project" value="TreeGrafter"/>
</dbReference>
<dbReference type="PANTHER" id="PTHR46797">
    <property type="entry name" value="HTH-TYPE TRANSCRIPTIONAL REGULATOR"/>
    <property type="match status" value="1"/>
</dbReference>
<dbReference type="EMBL" id="JACGWW010000001">
    <property type="protein sequence ID" value="MBA8812939.1"/>
    <property type="molecule type" value="Genomic_DNA"/>
</dbReference>